<gene>
    <name evidence="2" type="ORF">BO70DRAFT_156610</name>
</gene>
<name>A0A317V3K1_9EURO</name>
<proteinExistence type="predicted"/>
<organism evidence="2 3">
    <name type="scientific">Aspergillus heteromorphus CBS 117.55</name>
    <dbReference type="NCBI Taxonomy" id="1448321"/>
    <lineage>
        <taxon>Eukaryota</taxon>
        <taxon>Fungi</taxon>
        <taxon>Dikarya</taxon>
        <taxon>Ascomycota</taxon>
        <taxon>Pezizomycotina</taxon>
        <taxon>Eurotiomycetes</taxon>
        <taxon>Eurotiomycetidae</taxon>
        <taxon>Eurotiales</taxon>
        <taxon>Aspergillaceae</taxon>
        <taxon>Aspergillus</taxon>
        <taxon>Aspergillus subgen. Circumdati</taxon>
    </lineage>
</organism>
<dbReference type="AlphaFoldDB" id="A0A317V3K1"/>
<keyword evidence="1" id="KW-1133">Transmembrane helix</keyword>
<comment type="caution">
    <text evidence="2">The sequence shown here is derived from an EMBL/GenBank/DDBJ whole genome shotgun (WGS) entry which is preliminary data.</text>
</comment>
<feature type="transmembrane region" description="Helical" evidence="1">
    <location>
        <begin position="27"/>
        <end position="46"/>
    </location>
</feature>
<dbReference type="Proteomes" id="UP000247233">
    <property type="component" value="Unassembled WGS sequence"/>
</dbReference>
<dbReference type="GeneID" id="37060481"/>
<evidence type="ECO:0000256" key="1">
    <source>
        <dbReference type="SAM" id="Phobius"/>
    </source>
</evidence>
<evidence type="ECO:0000313" key="2">
    <source>
        <dbReference type="EMBL" id="PWY67921.1"/>
    </source>
</evidence>
<accession>A0A317V3K1</accession>
<dbReference type="RefSeq" id="XP_025395132.1">
    <property type="nucleotide sequence ID" value="XM_025538244.1"/>
</dbReference>
<keyword evidence="3" id="KW-1185">Reference proteome</keyword>
<evidence type="ECO:0000313" key="3">
    <source>
        <dbReference type="Proteomes" id="UP000247233"/>
    </source>
</evidence>
<sequence>MGKVMIGDFLFHSTSRLLASSDSQGLVGGYEFCMSLFLASMVVFWITSAPSFSASLCASL</sequence>
<dbReference type="VEuPathDB" id="FungiDB:BO70DRAFT_156610"/>
<keyword evidence="1" id="KW-0472">Membrane</keyword>
<dbReference type="EMBL" id="MSFL01000039">
    <property type="protein sequence ID" value="PWY67921.1"/>
    <property type="molecule type" value="Genomic_DNA"/>
</dbReference>
<keyword evidence="1" id="KW-0812">Transmembrane</keyword>
<reference evidence="2 3" key="1">
    <citation type="submission" date="2016-12" db="EMBL/GenBank/DDBJ databases">
        <title>The genomes of Aspergillus section Nigri reveals drivers in fungal speciation.</title>
        <authorList>
            <consortium name="DOE Joint Genome Institute"/>
            <person name="Vesth T.C."/>
            <person name="Nybo J."/>
            <person name="Theobald S."/>
            <person name="Brandl J."/>
            <person name="Frisvad J.C."/>
            <person name="Nielsen K.F."/>
            <person name="Lyhne E.K."/>
            <person name="Kogle M.E."/>
            <person name="Kuo A."/>
            <person name="Riley R."/>
            <person name="Clum A."/>
            <person name="Nolan M."/>
            <person name="Lipzen A."/>
            <person name="Salamov A."/>
            <person name="Henrissat B."/>
            <person name="Wiebenga A."/>
            <person name="De Vries R.P."/>
            <person name="Grigoriev I.V."/>
            <person name="Mortensen U.H."/>
            <person name="Andersen M.R."/>
            <person name="Baker S.E."/>
        </authorList>
    </citation>
    <scope>NUCLEOTIDE SEQUENCE [LARGE SCALE GENOMIC DNA]</scope>
    <source>
        <strain evidence="2 3">CBS 117.55</strain>
    </source>
</reference>
<protein>
    <submittedName>
        <fullName evidence="2">Uncharacterized protein</fullName>
    </submittedName>
</protein>